<dbReference type="InterPro" id="IPR013083">
    <property type="entry name" value="Znf_RING/FYVE/PHD"/>
</dbReference>
<dbReference type="SMART" id="SM00240">
    <property type="entry name" value="FHA"/>
    <property type="match status" value="1"/>
</dbReference>
<sequence length="610" mass="63703">MFPNVQPCFQLLRIGAPASGHGVRDLYTFVPGGERCSADLGRAEGRVHVCLRSASRPALLSRLHASLTAERCGNGRGGGGGAGSRRYRVYITDHSSSGTSVNERRVERGDRVELHDGDTVLLGPAQTNARGADSEFLFLFQKVDVRPDDFDAIPMSSCPPRRRHSAPATPPATTTPAPTTPVTPTPAPPPRALILTSIGSISKLQASSLTYHPGRGTNGGAAAAATPTDPVGHADAAGTEQQQQQQRRQRPASESDPLLAPTRKRQRKPVHTVRRDLDTEVTASRPHRDLRCPEVTVTRRLLSDGLSRSSPSSSPSPPPSPRSRSSSDDDDDDVDDGDGASGNDEEEEEEVVKEEETMEGRGWERRLMESRTAGFGGAAGRPQGGRGAHRGSGGARRNAGSCQRTTGTGRPRGRPRKNSSPLAAAAPSPASLARTPSSYSKTPASLVRIPKPLAQSPPVSLGWSPAFSSRTPPSLTAAAAAAAAAKSPAASKKTGAAARGPVGAAVKNAVKSTAKDAVASVRGAVWNAARGLAGGAAVEEEDEESDDEGAVAAVASVAAVGGGEACAARRCLRPQDETLDWVQCDACDAWFHMACVAYRPEHGDFHCGCS</sequence>
<protein>
    <submittedName>
        <fullName evidence="7">Transcription factor 19</fullName>
    </submittedName>
</protein>
<dbReference type="SUPFAM" id="SSF57903">
    <property type="entry name" value="FYVE/PHD zinc finger"/>
    <property type="match status" value="1"/>
</dbReference>
<evidence type="ECO:0000313" key="6">
    <source>
        <dbReference type="Proteomes" id="UP001318040"/>
    </source>
</evidence>
<dbReference type="SUPFAM" id="SSF49879">
    <property type="entry name" value="SMAD/FHA domain"/>
    <property type="match status" value="1"/>
</dbReference>
<dbReference type="InterPro" id="IPR042803">
    <property type="entry name" value="TCF19"/>
</dbReference>
<feature type="domain" description="FHA" evidence="5">
    <location>
        <begin position="38"/>
        <end position="106"/>
    </location>
</feature>
<feature type="compositionally biased region" description="Basic residues" evidence="4">
    <location>
        <begin position="262"/>
        <end position="272"/>
    </location>
</feature>
<feature type="region of interest" description="Disordered" evidence="4">
    <location>
        <begin position="151"/>
        <end position="193"/>
    </location>
</feature>
<dbReference type="AlphaFoldDB" id="A0AAJ7UHU0"/>
<comment type="subcellular location">
    <subcellularLocation>
        <location evidence="1">Nucleus</location>
    </subcellularLocation>
</comment>
<feature type="compositionally biased region" description="Basic and acidic residues" evidence="4">
    <location>
        <begin position="354"/>
        <end position="369"/>
    </location>
</feature>
<dbReference type="PROSITE" id="PS50006">
    <property type="entry name" value="FHA_DOMAIN"/>
    <property type="match status" value="1"/>
</dbReference>
<dbReference type="Gene3D" id="3.30.40.10">
    <property type="entry name" value="Zinc/RING finger domain, C3HC4 (zinc finger)"/>
    <property type="match status" value="1"/>
</dbReference>
<accession>A0AAJ7UHU0</accession>
<gene>
    <name evidence="7" type="primary">TCF19</name>
</gene>
<feature type="compositionally biased region" description="Low complexity" evidence="4">
    <location>
        <begin position="419"/>
        <end position="438"/>
    </location>
</feature>
<dbReference type="Pfam" id="PF00498">
    <property type="entry name" value="FHA"/>
    <property type="match status" value="1"/>
</dbReference>
<feature type="compositionally biased region" description="Gly residues" evidence="4">
    <location>
        <begin position="374"/>
        <end position="394"/>
    </location>
</feature>
<comment type="function">
    <text evidence="3">Potential transcription factor that may play a role in the regulation of genes involved in cell cycle G1/S transition. May bind to regulatory elements of genes, including the promoter of the transcription factor FOXO1.</text>
</comment>
<proteinExistence type="predicted"/>
<feature type="region of interest" description="Disordered" evidence="4">
    <location>
        <begin position="209"/>
        <end position="475"/>
    </location>
</feature>
<organism evidence="6 7">
    <name type="scientific">Petromyzon marinus</name>
    <name type="common">Sea lamprey</name>
    <dbReference type="NCBI Taxonomy" id="7757"/>
    <lineage>
        <taxon>Eukaryota</taxon>
        <taxon>Metazoa</taxon>
        <taxon>Chordata</taxon>
        <taxon>Craniata</taxon>
        <taxon>Vertebrata</taxon>
        <taxon>Cyclostomata</taxon>
        <taxon>Hyperoartia</taxon>
        <taxon>Petromyzontiformes</taxon>
        <taxon>Petromyzontidae</taxon>
        <taxon>Petromyzon</taxon>
    </lineage>
</organism>
<feature type="compositionally biased region" description="Low complexity" evidence="4">
    <location>
        <begin position="299"/>
        <end position="313"/>
    </location>
</feature>
<dbReference type="GeneID" id="116957451"/>
<dbReference type="InterPro" id="IPR008984">
    <property type="entry name" value="SMAD_FHA_dom_sf"/>
</dbReference>
<dbReference type="InterPro" id="IPR011011">
    <property type="entry name" value="Znf_FYVE_PHD"/>
</dbReference>
<dbReference type="RefSeq" id="XP_032835486.1">
    <property type="nucleotide sequence ID" value="XM_032979595.1"/>
</dbReference>
<evidence type="ECO:0000259" key="5">
    <source>
        <dbReference type="PROSITE" id="PS50006"/>
    </source>
</evidence>
<dbReference type="Proteomes" id="UP001318040">
    <property type="component" value="Chromosome 74"/>
</dbReference>
<feature type="compositionally biased region" description="Acidic residues" evidence="4">
    <location>
        <begin position="328"/>
        <end position="353"/>
    </location>
</feature>
<keyword evidence="6" id="KW-1185">Reference proteome</keyword>
<evidence type="ECO:0000256" key="2">
    <source>
        <dbReference type="ARBA" id="ARBA00023242"/>
    </source>
</evidence>
<name>A0AAJ7UHU0_PETMA</name>
<keyword evidence="2" id="KW-0539">Nucleus</keyword>
<evidence type="ECO:0000256" key="4">
    <source>
        <dbReference type="SAM" id="MobiDB-lite"/>
    </source>
</evidence>
<dbReference type="PANTHER" id="PTHR15464">
    <property type="entry name" value="TRANSCRIPTION FACTOR 19"/>
    <property type="match status" value="1"/>
</dbReference>
<evidence type="ECO:0000256" key="3">
    <source>
        <dbReference type="ARBA" id="ARBA00093325"/>
    </source>
</evidence>
<dbReference type="CTD" id="6941"/>
<dbReference type="KEGG" id="pmrn:116957451"/>
<dbReference type="InterPro" id="IPR000253">
    <property type="entry name" value="FHA_dom"/>
</dbReference>
<feature type="compositionally biased region" description="Pro residues" evidence="4">
    <location>
        <begin position="178"/>
        <end position="191"/>
    </location>
</feature>
<evidence type="ECO:0000256" key="1">
    <source>
        <dbReference type="ARBA" id="ARBA00004123"/>
    </source>
</evidence>
<dbReference type="PANTHER" id="PTHR15464:SF1">
    <property type="entry name" value="TRANSCRIPTION FACTOR 19"/>
    <property type="match status" value="1"/>
</dbReference>
<dbReference type="GO" id="GO:0005634">
    <property type="term" value="C:nucleus"/>
    <property type="evidence" value="ECO:0007669"/>
    <property type="project" value="UniProtKB-SubCell"/>
</dbReference>
<feature type="compositionally biased region" description="Low complexity" evidence="4">
    <location>
        <begin position="220"/>
        <end position="231"/>
    </location>
</feature>
<evidence type="ECO:0000313" key="7">
    <source>
        <dbReference type="RefSeq" id="XP_032835486.1"/>
    </source>
</evidence>
<feature type="compositionally biased region" description="Low complexity" evidence="4">
    <location>
        <begin position="395"/>
        <end position="409"/>
    </location>
</feature>
<reference evidence="7" key="1">
    <citation type="submission" date="2025-08" db="UniProtKB">
        <authorList>
            <consortium name="RefSeq"/>
        </authorList>
    </citation>
    <scope>IDENTIFICATION</scope>
    <source>
        <tissue evidence="7">Sperm</tissue>
    </source>
</reference>
<dbReference type="GO" id="GO:0010468">
    <property type="term" value="P:regulation of gene expression"/>
    <property type="evidence" value="ECO:0007669"/>
    <property type="project" value="InterPro"/>
</dbReference>
<dbReference type="Gene3D" id="2.60.200.20">
    <property type="match status" value="1"/>
</dbReference>